<dbReference type="KEGG" id="dgo:DGo_PB0107"/>
<proteinExistence type="predicted"/>
<dbReference type="PATRIC" id="fig|745776.4.peg.3502"/>
<reference evidence="3 4" key="1">
    <citation type="journal article" date="2012" name="PLoS ONE">
        <title>Genome sequence and transcriptome analysis of the radioresistant bacterium Deinococcus gobiensis: insights into the extreme environmental adaptations.</title>
        <authorList>
            <person name="Yuan M."/>
            <person name="Chen M."/>
            <person name="Zhang W."/>
            <person name="Lu W."/>
            <person name="Wang J."/>
            <person name="Yang M."/>
            <person name="Zhao P."/>
            <person name="Tang R."/>
            <person name="Li X."/>
            <person name="Hao Y."/>
            <person name="Zhou Z."/>
            <person name="Zhan Y."/>
            <person name="Yu H."/>
            <person name="Teng C."/>
            <person name="Yan Y."/>
            <person name="Ping S."/>
            <person name="Wang Y."/>
            <person name="Lin M."/>
        </authorList>
    </citation>
    <scope>NUCLEOTIDE SEQUENCE [LARGE SCALE GENOMIC DNA]</scope>
    <source>
        <strain evidence="4">DSM 21396 / JCM 16679 / CGMCC 1.7299 / I-0</strain>
        <plasmid evidence="3">P2</plasmid>
    </source>
</reference>
<dbReference type="HOGENOM" id="CLU_027402_31_6_0"/>
<dbReference type="GO" id="GO:0003676">
    <property type="term" value="F:nucleic acid binding"/>
    <property type="evidence" value="ECO:0007669"/>
    <property type="project" value="InterPro"/>
</dbReference>
<dbReference type="Proteomes" id="UP000007575">
    <property type="component" value="Plasmid P2"/>
</dbReference>
<feature type="region of interest" description="Disordered" evidence="1">
    <location>
        <begin position="186"/>
        <end position="206"/>
    </location>
</feature>
<dbReference type="InterPro" id="IPR012337">
    <property type="entry name" value="RNaseH-like_sf"/>
</dbReference>
<keyword evidence="4" id="KW-1185">Reference proteome</keyword>
<feature type="compositionally biased region" description="Polar residues" evidence="1">
    <location>
        <begin position="41"/>
        <end position="50"/>
    </location>
</feature>
<feature type="region of interest" description="Disordered" evidence="1">
    <location>
        <begin position="29"/>
        <end position="50"/>
    </location>
</feature>
<dbReference type="EMBL" id="CP002193">
    <property type="protein sequence ID" value="AFD27376.1"/>
    <property type="molecule type" value="Genomic_DNA"/>
</dbReference>
<dbReference type="NCBIfam" id="NF033516">
    <property type="entry name" value="transpos_IS3"/>
    <property type="match status" value="1"/>
</dbReference>
<dbReference type="InterPro" id="IPR036397">
    <property type="entry name" value="RNaseH_sf"/>
</dbReference>
<dbReference type="GO" id="GO:0015074">
    <property type="term" value="P:DNA integration"/>
    <property type="evidence" value="ECO:0007669"/>
    <property type="project" value="InterPro"/>
</dbReference>
<evidence type="ECO:0000313" key="4">
    <source>
        <dbReference type="Proteomes" id="UP000007575"/>
    </source>
</evidence>
<dbReference type="SUPFAM" id="SSF53098">
    <property type="entry name" value="Ribonuclease H-like"/>
    <property type="match status" value="1"/>
</dbReference>
<sequence>MPDRGGETMSHKRVYRIYRAEGLGVQKKERRKLSVGERQQKPQVSAPNQRWSLDFMADQRASGQRFRVLNVVDDFTRECLVMHVGTSITGHDVVRRLEAVVRFRGAPQAITTDNGPEFAGKALDLWTHDRGITHTFIRPGKPVENAYIESFNGRVWDECLHLHWFQSLDQARLILTAWRQDDNDVRPHTSLGGRTPNEFARLQQAG</sequence>
<gene>
    <name evidence="3" type="ordered locus">DGo_PB0107</name>
</gene>
<geneLocation type="plasmid" evidence="3 4">
    <name>P2</name>
</geneLocation>
<dbReference type="PANTHER" id="PTHR47515">
    <property type="entry name" value="LOW CALCIUM RESPONSE LOCUS PROTEIN T"/>
    <property type="match status" value="1"/>
</dbReference>
<dbReference type="Pfam" id="PF13683">
    <property type="entry name" value="rve_3"/>
    <property type="match status" value="1"/>
</dbReference>
<protein>
    <submittedName>
        <fullName evidence="3">Putative transposase protein</fullName>
    </submittedName>
</protein>
<name>H8H1H9_DEIGI</name>
<evidence type="ECO:0000259" key="2">
    <source>
        <dbReference type="PROSITE" id="PS50994"/>
    </source>
</evidence>
<organism evidence="3 4">
    <name type="scientific">Deinococcus gobiensis (strain DSM 21396 / JCM 16679 / CGMCC 1.7299 / I-0)</name>
    <dbReference type="NCBI Taxonomy" id="745776"/>
    <lineage>
        <taxon>Bacteria</taxon>
        <taxon>Thermotogati</taxon>
        <taxon>Deinococcota</taxon>
        <taxon>Deinococci</taxon>
        <taxon>Deinococcales</taxon>
        <taxon>Deinococcaceae</taxon>
        <taxon>Deinococcus</taxon>
    </lineage>
</organism>
<keyword evidence="3" id="KW-0614">Plasmid</keyword>
<dbReference type="AlphaFoldDB" id="H8H1H9"/>
<dbReference type="InterPro" id="IPR001584">
    <property type="entry name" value="Integrase_cat-core"/>
</dbReference>
<dbReference type="Gene3D" id="3.30.420.10">
    <property type="entry name" value="Ribonuclease H-like superfamily/Ribonuclease H"/>
    <property type="match status" value="1"/>
</dbReference>
<feature type="domain" description="Integrase catalytic" evidence="2">
    <location>
        <begin position="43"/>
        <end position="204"/>
    </location>
</feature>
<accession>H8H1H9</accession>
<evidence type="ECO:0000256" key="1">
    <source>
        <dbReference type="SAM" id="MobiDB-lite"/>
    </source>
</evidence>
<dbReference type="PROSITE" id="PS50994">
    <property type="entry name" value="INTEGRASE"/>
    <property type="match status" value="1"/>
</dbReference>
<dbReference type="PANTHER" id="PTHR47515:SF1">
    <property type="entry name" value="BLR2054 PROTEIN"/>
    <property type="match status" value="1"/>
</dbReference>
<dbReference type="InterPro" id="IPR048020">
    <property type="entry name" value="Transpos_IS3"/>
</dbReference>
<evidence type="ECO:0000313" key="3">
    <source>
        <dbReference type="EMBL" id="AFD27376.1"/>
    </source>
</evidence>